<name>A0A2J8M3P8_PANTR</name>
<organism evidence="2 3">
    <name type="scientific">Pan troglodytes</name>
    <name type="common">Chimpanzee</name>
    <dbReference type="NCBI Taxonomy" id="9598"/>
    <lineage>
        <taxon>Eukaryota</taxon>
        <taxon>Metazoa</taxon>
        <taxon>Chordata</taxon>
        <taxon>Craniata</taxon>
        <taxon>Vertebrata</taxon>
        <taxon>Euteleostomi</taxon>
        <taxon>Mammalia</taxon>
        <taxon>Eutheria</taxon>
        <taxon>Euarchontoglires</taxon>
        <taxon>Primates</taxon>
        <taxon>Haplorrhini</taxon>
        <taxon>Catarrhini</taxon>
        <taxon>Hominidae</taxon>
        <taxon>Pan</taxon>
    </lineage>
</organism>
<evidence type="ECO:0000313" key="2">
    <source>
        <dbReference type="EMBL" id="PNI54138.1"/>
    </source>
</evidence>
<keyword evidence="1" id="KW-0175">Coiled coil</keyword>
<dbReference type="AlphaFoldDB" id="A0A2J8M3P8"/>
<reference evidence="2 3" key="1">
    <citation type="submission" date="2017-12" db="EMBL/GenBank/DDBJ databases">
        <title>High-resolution comparative analysis of great ape genomes.</title>
        <authorList>
            <person name="Pollen A."/>
            <person name="Hastie A."/>
            <person name="Hormozdiari F."/>
            <person name="Dougherty M."/>
            <person name="Liu R."/>
            <person name="Chaisson M."/>
            <person name="Hoppe E."/>
            <person name="Hill C."/>
            <person name="Pang A."/>
            <person name="Hillier L."/>
            <person name="Baker C."/>
            <person name="Armstrong J."/>
            <person name="Shendure J."/>
            <person name="Paten B."/>
            <person name="Wilson R."/>
            <person name="Chao H."/>
            <person name="Schneider V."/>
            <person name="Ventura M."/>
            <person name="Kronenberg Z."/>
            <person name="Murali S."/>
            <person name="Gordon D."/>
            <person name="Cantsilieris S."/>
            <person name="Munson K."/>
            <person name="Nelson B."/>
            <person name="Raja A."/>
            <person name="Underwood J."/>
            <person name="Diekhans M."/>
            <person name="Fiddes I."/>
            <person name="Haussler D."/>
            <person name="Eichler E."/>
        </authorList>
    </citation>
    <scope>NUCLEOTIDE SEQUENCE [LARGE SCALE GENOMIC DNA]</scope>
    <source>
        <strain evidence="2">Yerkes chimp pedigree #C0471</strain>
    </source>
</reference>
<dbReference type="Proteomes" id="UP000236370">
    <property type="component" value="Unassembled WGS sequence"/>
</dbReference>
<dbReference type="SUPFAM" id="SSF90257">
    <property type="entry name" value="Myosin rod fragments"/>
    <property type="match status" value="1"/>
</dbReference>
<accession>A0A2J8M3P8</accession>
<sequence length="109" mass="12479">ASPETSASPDGSQNLVYETELLRTQLNDSLKEIHQKELRIQQLNSNFSQLLEEKNTLSIQLCDTSQSLRENQQHYGDLLNHCAVLEKQVQELQAWRQGFTILARLVLNS</sequence>
<dbReference type="PANTHER" id="PTHR18887">
    <property type="entry name" value="GOLGI-ASSOCIATED PROTEIN GCP360-RELATED"/>
    <property type="match status" value="1"/>
</dbReference>
<evidence type="ECO:0000256" key="1">
    <source>
        <dbReference type="SAM" id="Coils"/>
    </source>
</evidence>
<proteinExistence type="predicted"/>
<dbReference type="PANTHER" id="PTHR18887:SF2">
    <property type="entry name" value="GOLGIN SUBFAMILY B MEMBER 1"/>
    <property type="match status" value="1"/>
</dbReference>
<gene>
    <name evidence="2" type="ORF">CK820_G0023926</name>
</gene>
<comment type="caution">
    <text evidence="2">The sequence shown here is derived from an EMBL/GenBank/DDBJ whole genome shotgun (WGS) entry which is preliminary data.</text>
</comment>
<feature type="coiled-coil region" evidence="1">
    <location>
        <begin position="26"/>
        <end position="60"/>
    </location>
</feature>
<feature type="non-terminal residue" evidence="2">
    <location>
        <position position="1"/>
    </location>
</feature>
<dbReference type="EMBL" id="NBAG03000270">
    <property type="protein sequence ID" value="PNI54138.1"/>
    <property type="molecule type" value="Genomic_DNA"/>
</dbReference>
<protein>
    <submittedName>
        <fullName evidence="2">GOLGB1 isoform 7</fullName>
    </submittedName>
</protein>
<dbReference type="InterPro" id="IPR026202">
    <property type="entry name" value="GOLGB1"/>
</dbReference>
<dbReference type="GO" id="GO:0005794">
    <property type="term" value="C:Golgi apparatus"/>
    <property type="evidence" value="ECO:0007669"/>
    <property type="project" value="InterPro"/>
</dbReference>
<dbReference type="SMR" id="A0A2J8M3P8"/>
<evidence type="ECO:0000313" key="3">
    <source>
        <dbReference type="Proteomes" id="UP000236370"/>
    </source>
</evidence>